<dbReference type="AlphaFoldDB" id="A0A4C1UGZ9"/>
<dbReference type="OrthoDB" id="7430688at2759"/>
<feature type="compositionally biased region" description="Polar residues" evidence="1">
    <location>
        <begin position="154"/>
        <end position="166"/>
    </location>
</feature>
<keyword evidence="3" id="KW-1185">Reference proteome</keyword>
<feature type="region of interest" description="Disordered" evidence="1">
    <location>
        <begin position="154"/>
        <end position="220"/>
    </location>
</feature>
<feature type="compositionally biased region" description="Basic and acidic residues" evidence="1">
    <location>
        <begin position="167"/>
        <end position="182"/>
    </location>
</feature>
<protein>
    <submittedName>
        <fullName evidence="2">Uncharacterized protein</fullName>
    </submittedName>
</protein>
<evidence type="ECO:0000256" key="1">
    <source>
        <dbReference type="SAM" id="MobiDB-lite"/>
    </source>
</evidence>
<reference evidence="2 3" key="1">
    <citation type="journal article" date="2019" name="Commun. Biol.">
        <title>The bagworm genome reveals a unique fibroin gene that provides high tensile strength.</title>
        <authorList>
            <person name="Kono N."/>
            <person name="Nakamura H."/>
            <person name="Ohtoshi R."/>
            <person name="Tomita M."/>
            <person name="Numata K."/>
            <person name="Arakawa K."/>
        </authorList>
    </citation>
    <scope>NUCLEOTIDE SEQUENCE [LARGE SCALE GENOMIC DNA]</scope>
</reference>
<accession>A0A4C1UGZ9</accession>
<feature type="region of interest" description="Disordered" evidence="1">
    <location>
        <begin position="962"/>
        <end position="987"/>
    </location>
</feature>
<sequence>MEKIGGGMRVTVGLIDKADASIVMKAMNRLFLDEYQLFVEDVRKSSGSDQSYKKSQTRLQNFSTPFNCGLSNNDLSYKASTSSTPLAVTNRPEQMYYRSPTCDASNYSMSQAMHPLSQAQALDSSISYLGRNSIQHQKSQYEFRDTISSMNHNIDNYSRRSQMSSSKNDRYSRSVGSHRADGNDETQFSHTESKTSRSYVREGGHRSKRSRSPHHNFAPPKIYNIRDYKRHDEPHRKEMSRITSGIMKRRSSPSNVQMHISKYPRKDSPAVFSSAQNFPQTSFPLQKYKEESFGNSIYRSDIAEKITPLQKSFLPQRDKMSHNQESFGKSSYSSGIAATVIPDLAQIQQPVSMTDLNNTVHSMPNNMFLFDKCQRSLPNTSQSTTSAKFNAPNRNSKSLYQEKSNKPAISPWDPNVVQFENMALRKREPAKQYMSLKKLVNKDEANRYMAVSRIMKEMNFALHKKIWAPNEPSFLEKFKFRQIFVKKLKAEVLRRINEMVKDELVVPIDTIVERYKNKYSLDDYKQIIKLINNKTNKKFAKGHKESIKKSDAANNVSTVQNLQNNSFKIRHEMTTKGVKKQQTSQSPHVKVQQDKAKLQEPTLLSFRYTILTQKVSNVLVTSLRLRVSMGGDDHLLFRGLRMQAVSNKQTFVLHSAQATTTNSEVPKWLRDLKEVACFIHHHVKQNKAPEDKTVLLNLKAVLFGELYYYKRRGYELDDGGKNDTLTSHLIDYYKAQKENLLVVLPVDDTDLPEFSPLCNFLQPYNIIGLRKFTSRNIYFVLLETKEECEKLYTMEKSQIGGKVVRFLPITEATDLFKGPLLHINTAGDSSIKDIKSENPGKLNETDDSIKSSSNMTVKTMIVTKNKSEIFNTNENINSNPEKRSATENRIKITEAVIKQPNIVARSPEKYTQTRMEVIKNNTNIEKNSNIASQNSDNALEAIKESTVFKNGDNPSVQGKTVDFIDSLPDDPLSDDEVEINMEDLEDY</sequence>
<feature type="compositionally biased region" description="Polar residues" evidence="1">
    <location>
        <begin position="379"/>
        <end position="402"/>
    </location>
</feature>
<gene>
    <name evidence="2" type="ORF">EVAR_12155_1</name>
</gene>
<proteinExistence type="predicted"/>
<dbReference type="Proteomes" id="UP000299102">
    <property type="component" value="Unassembled WGS sequence"/>
</dbReference>
<evidence type="ECO:0000313" key="3">
    <source>
        <dbReference type="Proteomes" id="UP000299102"/>
    </source>
</evidence>
<organism evidence="2 3">
    <name type="scientific">Eumeta variegata</name>
    <name type="common">Bagworm moth</name>
    <name type="synonym">Eumeta japonica</name>
    <dbReference type="NCBI Taxonomy" id="151549"/>
    <lineage>
        <taxon>Eukaryota</taxon>
        <taxon>Metazoa</taxon>
        <taxon>Ecdysozoa</taxon>
        <taxon>Arthropoda</taxon>
        <taxon>Hexapoda</taxon>
        <taxon>Insecta</taxon>
        <taxon>Pterygota</taxon>
        <taxon>Neoptera</taxon>
        <taxon>Endopterygota</taxon>
        <taxon>Lepidoptera</taxon>
        <taxon>Glossata</taxon>
        <taxon>Ditrysia</taxon>
        <taxon>Tineoidea</taxon>
        <taxon>Psychidae</taxon>
        <taxon>Oiketicinae</taxon>
        <taxon>Eumeta</taxon>
    </lineage>
</organism>
<name>A0A4C1UGZ9_EUMVA</name>
<feature type="compositionally biased region" description="Acidic residues" evidence="1">
    <location>
        <begin position="967"/>
        <end position="987"/>
    </location>
</feature>
<comment type="caution">
    <text evidence="2">The sequence shown here is derived from an EMBL/GenBank/DDBJ whole genome shotgun (WGS) entry which is preliminary data.</text>
</comment>
<dbReference type="EMBL" id="BGZK01000171">
    <property type="protein sequence ID" value="GBP25678.1"/>
    <property type="molecule type" value="Genomic_DNA"/>
</dbReference>
<feature type="region of interest" description="Disordered" evidence="1">
    <location>
        <begin position="379"/>
        <end position="405"/>
    </location>
</feature>
<evidence type="ECO:0000313" key="2">
    <source>
        <dbReference type="EMBL" id="GBP25678.1"/>
    </source>
</evidence>
<feature type="compositionally biased region" description="Basic and acidic residues" evidence="1">
    <location>
        <begin position="191"/>
        <end position="205"/>
    </location>
</feature>